<gene>
    <name evidence="1" type="ORF">PFISCL1PPCAC_17805</name>
</gene>
<accession>A0AAV5W4M3</accession>
<protein>
    <submittedName>
        <fullName evidence="1">Uncharacterized protein</fullName>
    </submittedName>
</protein>
<keyword evidence="2" id="KW-1185">Reference proteome</keyword>
<sequence length="309" mass="35728">STEKGVVSFPLPGKFIDGTLLTFFFEHRGADGREEPIVLNFMKDSQTSSFLQFSRNKTTRILLNETVNGKDESTRTFRRELPRIPPSNGWWRIDIYKMTTNKLLVFFQGWAFLTVEFKNTLDVFTRVSIYGRVNSFNLNEDEVYISHKQSKENIEVLKDFYYRYTPIRQLFTSIPHFQVGSHIDFTAVLPDLNDGKSKPSIEIRPRGNGNNKWALTITQMAFSDGWDIRGLSVYLHTTPKWEDGLIVGTFEECTKGKDVGMIVHLRLERIAFTKVELTLFYFDDSLAAVTCTLDFGNNYAEDYLNNELE</sequence>
<name>A0AAV5W4M3_9BILA</name>
<proteinExistence type="predicted"/>
<comment type="caution">
    <text evidence="1">The sequence shown here is derived from an EMBL/GenBank/DDBJ whole genome shotgun (WGS) entry which is preliminary data.</text>
</comment>
<dbReference type="Proteomes" id="UP001432322">
    <property type="component" value="Unassembled WGS sequence"/>
</dbReference>
<dbReference type="AlphaFoldDB" id="A0AAV5W4M3"/>
<feature type="non-terminal residue" evidence="1">
    <location>
        <position position="1"/>
    </location>
</feature>
<feature type="non-terminal residue" evidence="1">
    <location>
        <position position="309"/>
    </location>
</feature>
<evidence type="ECO:0000313" key="2">
    <source>
        <dbReference type="Proteomes" id="UP001432322"/>
    </source>
</evidence>
<dbReference type="EMBL" id="BTSY01000005">
    <property type="protein sequence ID" value="GMT26508.1"/>
    <property type="molecule type" value="Genomic_DNA"/>
</dbReference>
<evidence type="ECO:0000313" key="1">
    <source>
        <dbReference type="EMBL" id="GMT26508.1"/>
    </source>
</evidence>
<organism evidence="1 2">
    <name type="scientific">Pristionchus fissidentatus</name>
    <dbReference type="NCBI Taxonomy" id="1538716"/>
    <lineage>
        <taxon>Eukaryota</taxon>
        <taxon>Metazoa</taxon>
        <taxon>Ecdysozoa</taxon>
        <taxon>Nematoda</taxon>
        <taxon>Chromadorea</taxon>
        <taxon>Rhabditida</taxon>
        <taxon>Rhabditina</taxon>
        <taxon>Diplogasteromorpha</taxon>
        <taxon>Diplogasteroidea</taxon>
        <taxon>Neodiplogasteridae</taxon>
        <taxon>Pristionchus</taxon>
    </lineage>
</organism>
<reference evidence="1" key="1">
    <citation type="submission" date="2023-10" db="EMBL/GenBank/DDBJ databases">
        <title>Genome assembly of Pristionchus species.</title>
        <authorList>
            <person name="Yoshida K."/>
            <person name="Sommer R.J."/>
        </authorList>
    </citation>
    <scope>NUCLEOTIDE SEQUENCE</scope>
    <source>
        <strain evidence="1">RS5133</strain>
    </source>
</reference>